<dbReference type="EMBL" id="CACRXK020017104">
    <property type="protein sequence ID" value="CAB4030745.1"/>
    <property type="molecule type" value="Genomic_DNA"/>
</dbReference>
<comment type="caution">
    <text evidence="2">The sequence shown here is derived from an EMBL/GenBank/DDBJ whole genome shotgun (WGS) entry which is preliminary data.</text>
</comment>
<gene>
    <name evidence="2" type="ORF">PACLA_8A013969</name>
</gene>
<dbReference type="AlphaFoldDB" id="A0A7D9LHU8"/>
<protein>
    <submittedName>
        <fullName evidence="2">Uncharacterized protein</fullName>
    </submittedName>
</protein>
<evidence type="ECO:0000313" key="3">
    <source>
        <dbReference type="Proteomes" id="UP001152795"/>
    </source>
</evidence>
<organism evidence="2 3">
    <name type="scientific">Paramuricea clavata</name>
    <name type="common">Red gorgonian</name>
    <name type="synonym">Violescent sea-whip</name>
    <dbReference type="NCBI Taxonomy" id="317549"/>
    <lineage>
        <taxon>Eukaryota</taxon>
        <taxon>Metazoa</taxon>
        <taxon>Cnidaria</taxon>
        <taxon>Anthozoa</taxon>
        <taxon>Octocorallia</taxon>
        <taxon>Malacalcyonacea</taxon>
        <taxon>Plexauridae</taxon>
        <taxon>Paramuricea</taxon>
    </lineage>
</organism>
<dbReference type="Proteomes" id="UP001152795">
    <property type="component" value="Unassembled WGS sequence"/>
</dbReference>
<evidence type="ECO:0000313" key="2">
    <source>
        <dbReference type="EMBL" id="CAB4030745.1"/>
    </source>
</evidence>
<accession>A0A7D9LHU8</accession>
<name>A0A7D9LHU8_PARCT</name>
<evidence type="ECO:0000256" key="1">
    <source>
        <dbReference type="SAM" id="MobiDB-lite"/>
    </source>
</evidence>
<feature type="region of interest" description="Disordered" evidence="1">
    <location>
        <begin position="57"/>
        <end position="86"/>
    </location>
</feature>
<sequence>MIAIMNRHSGLMVIMQRMQSLRLMPSHSYFYKKLTQFGKDHDKEIIDAVENEGKRLTALGKSEQMQKEEDEQSPTTKEKLNVSILV</sequence>
<reference evidence="2" key="1">
    <citation type="submission" date="2020-04" db="EMBL/GenBank/DDBJ databases">
        <authorList>
            <person name="Alioto T."/>
            <person name="Alioto T."/>
            <person name="Gomez Garrido J."/>
        </authorList>
    </citation>
    <scope>NUCLEOTIDE SEQUENCE</scope>
    <source>
        <strain evidence="2">A484AB</strain>
    </source>
</reference>
<proteinExistence type="predicted"/>
<keyword evidence="3" id="KW-1185">Reference proteome</keyword>